<dbReference type="EMBL" id="FR695868">
    <property type="protein sequence ID" value="CBX28607.1"/>
    <property type="molecule type" value="Genomic_DNA"/>
</dbReference>
<dbReference type="AlphaFoldDB" id="E1YDG3"/>
<evidence type="ECO:0000256" key="1">
    <source>
        <dbReference type="SAM" id="Phobius"/>
    </source>
</evidence>
<organism evidence="2">
    <name type="scientific">uncultured Desulfobacterium sp</name>
    <dbReference type="NCBI Taxonomy" id="201089"/>
    <lineage>
        <taxon>Bacteria</taxon>
        <taxon>Pseudomonadati</taxon>
        <taxon>Thermodesulfobacteriota</taxon>
        <taxon>Desulfobacteria</taxon>
        <taxon>Desulfobacterales</taxon>
        <taxon>Desulfobacteriaceae</taxon>
        <taxon>Desulfobacterium</taxon>
        <taxon>environmental samples</taxon>
    </lineage>
</organism>
<dbReference type="NCBIfam" id="NF045712">
    <property type="entry name" value="sulf_resp_HmcD"/>
    <property type="match status" value="1"/>
</dbReference>
<gene>
    <name evidence="2" type="ORF">N47_G39310</name>
</gene>
<sequence>METVFYTYQDFYTHTKGVAYLLMIVALIGIALFWNFLTGRDDENKKKKP</sequence>
<evidence type="ECO:0000313" key="2">
    <source>
        <dbReference type="EMBL" id="CBX28607.1"/>
    </source>
</evidence>
<dbReference type="InterPro" id="IPR054911">
    <property type="entry name" value="sulf_resp_HmcD"/>
</dbReference>
<protein>
    <recommendedName>
        <fullName evidence="3">Hmc operon protein 4</fullName>
    </recommendedName>
</protein>
<keyword evidence="1" id="KW-0472">Membrane</keyword>
<proteinExistence type="predicted"/>
<keyword evidence="1" id="KW-1133">Transmembrane helix</keyword>
<name>E1YDG3_9BACT</name>
<feature type="transmembrane region" description="Helical" evidence="1">
    <location>
        <begin position="18"/>
        <end position="37"/>
    </location>
</feature>
<accession>E1YDG3</accession>
<reference evidence="2" key="1">
    <citation type="journal article" date="2011" name="Environ. Microbiol.">
        <title>Genomic insights into the metabolic potential of the polycyclic aromatic hydrocarbon degrading sulfate-reducing Deltaproteobacterium N47.</title>
        <authorList>
            <person name="Bergmann F."/>
            <person name="Selesi D."/>
            <person name="Weinmaier T."/>
            <person name="Tischler P."/>
            <person name="Rattei T."/>
            <person name="Meckenstock R.U."/>
        </authorList>
    </citation>
    <scope>NUCLEOTIDE SEQUENCE</scope>
</reference>
<keyword evidence="1" id="KW-0812">Transmembrane</keyword>
<evidence type="ECO:0008006" key="3">
    <source>
        <dbReference type="Google" id="ProtNLM"/>
    </source>
</evidence>